<keyword evidence="6" id="KW-0406">Ion transport</keyword>
<dbReference type="GO" id="GO:0046933">
    <property type="term" value="F:proton-transporting ATP synthase activity, rotational mechanism"/>
    <property type="evidence" value="ECO:0007669"/>
    <property type="project" value="InterPro"/>
</dbReference>
<comment type="function">
    <text evidence="1">Produces ATP from ADP in the presence of a proton gradient across the membrane. The gamma chain is believed to be important in regulating ATPase activity and the flow of protons through the CF(0) complex.</text>
</comment>
<evidence type="ECO:0000256" key="8">
    <source>
        <dbReference type="ARBA" id="ARBA00023196"/>
    </source>
</evidence>
<evidence type="ECO:0000256" key="1">
    <source>
        <dbReference type="ARBA" id="ARBA00003456"/>
    </source>
</evidence>
<evidence type="ECO:0000256" key="5">
    <source>
        <dbReference type="ARBA" id="ARBA00022781"/>
    </source>
</evidence>
<evidence type="ECO:0000256" key="4">
    <source>
        <dbReference type="ARBA" id="ARBA00022448"/>
    </source>
</evidence>
<dbReference type="EMBL" id="LBVU01000009">
    <property type="protein sequence ID" value="KKQ91389.1"/>
    <property type="molecule type" value="Genomic_DNA"/>
</dbReference>
<dbReference type="Gene3D" id="3.40.1380.10">
    <property type="match status" value="1"/>
</dbReference>
<keyword evidence="5" id="KW-0375">Hydrogen ion transport</keyword>
<evidence type="ECO:0000313" key="11">
    <source>
        <dbReference type="Proteomes" id="UP000034774"/>
    </source>
</evidence>
<dbReference type="InterPro" id="IPR000131">
    <property type="entry name" value="ATP_synth_F1_gsu"/>
</dbReference>
<comment type="caution">
    <text evidence="10">The sequence shown here is derived from an EMBL/GenBank/DDBJ whole genome shotgun (WGS) entry which is preliminary data.</text>
</comment>
<reference evidence="10 11" key="1">
    <citation type="journal article" date="2015" name="Nature">
        <title>rRNA introns, odd ribosomes, and small enigmatic genomes across a large radiation of phyla.</title>
        <authorList>
            <person name="Brown C.T."/>
            <person name="Hug L.A."/>
            <person name="Thomas B.C."/>
            <person name="Sharon I."/>
            <person name="Castelle C.J."/>
            <person name="Singh A."/>
            <person name="Wilkins M.J."/>
            <person name="Williams K.H."/>
            <person name="Banfield J.F."/>
        </authorList>
    </citation>
    <scope>NUCLEOTIDE SEQUENCE [LARGE SCALE GENOMIC DNA]</scope>
</reference>
<evidence type="ECO:0008006" key="12">
    <source>
        <dbReference type="Google" id="ProtNLM"/>
    </source>
</evidence>
<accession>A0A0G0NZV0</accession>
<dbReference type="SUPFAM" id="SSF52943">
    <property type="entry name" value="ATP synthase (F1-ATPase), gamma subunit"/>
    <property type="match status" value="1"/>
</dbReference>
<dbReference type="Proteomes" id="UP000034774">
    <property type="component" value="Unassembled WGS sequence"/>
</dbReference>
<keyword evidence="9" id="KW-0066">ATP synthesis</keyword>
<sequence>MTIKTFVNALIMRTIKKIKSELVMNNDVKGIVQVFEEMSARKMKDIREGILVGRAFLERLTVLSGDIGADLAQAEPRTLKKASVYLSSAAGLFGDLPEKVFSLFLSSIKGTDADVFVIGKEGAIYMKNTAPRMSFKLIDMPDSELPADSLSAISNYLAGYSSISVFYGRFKNLVNQEAVLGKLSGQIISESINKDEKEMLVKRAKYIYEPTIEAVSAKFRNEILAVLIEGMARENQLAKYGSRLMHLDSAYDNIEKSLEKLGFEFRRESKKMEDKKQIERVSRLIA</sequence>
<keyword evidence="8" id="KW-0139">CF(1)</keyword>
<dbReference type="GO" id="GO:0045259">
    <property type="term" value="C:proton-transporting ATP synthase complex"/>
    <property type="evidence" value="ECO:0007669"/>
    <property type="project" value="UniProtKB-KW"/>
</dbReference>
<organism evidence="10 11">
    <name type="scientific">Candidatus Woesebacteria bacterium GW2011_GWB1_39_10</name>
    <dbReference type="NCBI Taxonomy" id="1618572"/>
    <lineage>
        <taxon>Bacteria</taxon>
        <taxon>Candidatus Woeseibacteriota</taxon>
    </lineage>
</organism>
<dbReference type="InterPro" id="IPR035968">
    <property type="entry name" value="ATP_synth_F1_ATPase_gsu"/>
</dbReference>
<proteinExistence type="inferred from homology"/>
<dbReference type="STRING" id="1618572.UT17_C0009G0005"/>
<gene>
    <name evidence="10" type="ORF">UT17_C0009G0005</name>
</gene>
<evidence type="ECO:0000256" key="2">
    <source>
        <dbReference type="ARBA" id="ARBA00004170"/>
    </source>
</evidence>
<evidence type="ECO:0000256" key="6">
    <source>
        <dbReference type="ARBA" id="ARBA00023065"/>
    </source>
</evidence>
<evidence type="ECO:0000256" key="3">
    <source>
        <dbReference type="ARBA" id="ARBA00007681"/>
    </source>
</evidence>
<comment type="subcellular location">
    <subcellularLocation>
        <location evidence="2">Membrane</location>
        <topology evidence="2">Peripheral membrane protein</topology>
    </subcellularLocation>
</comment>
<keyword evidence="7" id="KW-0472">Membrane</keyword>
<evidence type="ECO:0000256" key="7">
    <source>
        <dbReference type="ARBA" id="ARBA00023136"/>
    </source>
</evidence>
<dbReference type="Pfam" id="PF00231">
    <property type="entry name" value="ATP-synt"/>
    <property type="match status" value="1"/>
</dbReference>
<comment type="similarity">
    <text evidence="3">Belongs to the ATPase gamma chain family.</text>
</comment>
<keyword evidence="4" id="KW-0813">Transport</keyword>
<evidence type="ECO:0000256" key="9">
    <source>
        <dbReference type="ARBA" id="ARBA00023310"/>
    </source>
</evidence>
<dbReference type="AlphaFoldDB" id="A0A0G0NZV0"/>
<name>A0A0G0NZV0_9BACT</name>
<protein>
    <recommendedName>
        <fullName evidence="12">ATP synthase gamma chain</fullName>
    </recommendedName>
</protein>
<evidence type="ECO:0000313" key="10">
    <source>
        <dbReference type="EMBL" id="KKQ91389.1"/>
    </source>
</evidence>